<dbReference type="SUPFAM" id="SSF53613">
    <property type="entry name" value="Ribokinase-like"/>
    <property type="match status" value="1"/>
</dbReference>
<evidence type="ECO:0000256" key="1">
    <source>
        <dbReference type="ARBA" id="ARBA00012104"/>
    </source>
</evidence>
<evidence type="ECO:0000256" key="4">
    <source>
        <dbReference type="ARBA" id="ARBA00022777"/>
    </source>
</evidence>
<keyword evidence="4 7" id="KW-0418">Kinase</keyword>
<organism evidence="7 8">
    <name type="scientific">Sphingomonas floccifaciens</name>
    <dbReference type="NCBI Taxonomy" id="1844115"/>
    <lineage>
        <taxon>Bacteria</taxon>
        <taxon>Pseudomonadati</taxon>
        <taxon>Pseudomonadota</taxon>
        <taxon>Alphaproteobacteria</taxon>
        <taxon>Sphingomonadales</taxon>
        <taxon>Sphingomonadaceae</taxon>
        <taxon>Sphingomonas</taxon>
    </lineage>
</organism>
<name>A0ABW4NBM9_9SPHN</name>
<comment type="caution">
    <text evidence="7">The sequence shown here is derived from an EMBL/GenBank/DDBJ whole genome shotgun (WGS) entry which is preliminary data.</text>
</comment>
<dbReference type="InterPro" id="IPR029056">
    <property type="entry name" value="Ribokinase-like"/>
</dbReference>
<evidence type="ECO:0000313" key="7">
    <source>
        <dbReference type="EMBL" id="MFD1787531.1"/>
    </source>
</evidence>
<reference evidence="8" key="1">
    <citation type="journal article" date="2019" name="Int. J. Syst. Evol. Microbiol.">
        <title>The Global Catalogue of Microorganisms (GCM) 10K type strain sequencing project: providing services to taxonomists for standard genome sequencing and annotation.</title>
        <authorList>
            <consortium name="The Broad Institute Genomics Platform"/>
            <consortium name="The Broad Institute Genome Sequencing Center for Infectious Disease"/>
            <person name="Wu L."/>
            <person name="Ma J."/>
        </authorList>
    </citation>
    <scope>NUCLEOTIDE SEQUENCE [LARGE SCALE GENOMIC DNA]</scope>
    <source>
        <strain evidence="8">Q85</strain>
    </source>
</reference>
<dbReference type="Proteomes" id="UP001597283">
    <property type="component" value="Unassembled WGS sequence"/>
</dbReference>
<evidence type="ECO:0000256" key="5">
    <source>
        <dbReference type="ARBA" id="ARBA00022840"/>
    </source>
</evidence>
<dbReference type="Pfam" id="PF08543">
    <property type="entry name" value="Phos_pyr_kin"/>
    <property type="match status" value="1"/>
</dbReference>
<feature type="domain" description="Pyridoxamine kinase/Phosphomethylpyrimidine kinase" evidence="6">
    <location>
        <begin position="76"/>
        <end position="260"/>
    </location>
</feature>
<accession>A0ABW4NBM9</accession>
<dbReference type="GO" id="GO:0008478">
    <property type="term" value="F:pyridoxal kinase activity"/>
    <property type="evidence" value="ECO:0007669"/>
    <property type="project" value="UniProtKB-EC"/>
</dbReference>
<keyword evidence="8" id="KW-1185">Reference proteome</keyword>
<protein>
    <recommendedName>
        <fullName evidence="1">pyridoxal kinase</fullName>
        <ecNumber evidence="1">2.7.1.35</ecNumber>
    </recommendedName>
</protein>
<evidence type="ECO:0000313" key="8">
    <source>
        <dbReference type="Proteomes" id="UP001597283"/>
    </source>
</evidence>
<dbReference type="PANTHER" id="PTHR10534:SF2">
    <property type="entry name" value="PYRIDOXAL KINASE"/>
    <property type="match status" value="1"/>
</dbReference>
<evidence type="ECO:0000256" key="3">
    <source>
        <dbReference type="ARBA" id="ARBA00022741"/>
    </source>
</evidence>
<dbReference type="EMBL" id="JBHUFC010000003">
    <property type="protein sequence ID" value="MFD1787531.1"/>
    <property type="molecule type" value="Genomic_DNA"/>
</dbReference>
<dbReference type="InterPro" id="IPR004625">
    <property type="entry name" value="PyrdxlKinase"/>
</dbReference>
<evidence type="ECO:0000259" key="6">
    <source>
        <dbReference type="Pfam" id="PF08543"/>
    </source>
</evidence>
<dbReference type="Gene3D" id="3.40.1190.20">
    <property type="match status" value="1"/>
</dbReference>
<dbReference type="CDD" id="cd01173">
    <property type="entry name" value="pyridoxal_pyridoxamine_kinase"/>
    <property type="match status" value="1"/>
</dbReference>
<keyword evidence="3" id="KW-0547">Nucleotide-binding</keyword>
<dbReference type="InterPro" id="IPR013749">
    <property type="entry name" value="PM/HMP-P_kinase-1"/>
</dbReference>
<evidence type="ECO:0000256" key="2">
    <source>
        <dbReference type="ARBA" id="ARBA00022679"/>
    </source>
</evidence>
<keyword evidence="5" id="KW-0067">ATP-binding</keyword>
<dbReference type="PANTHER" id="PTHR10534">
    <property type="entry name" value="PYRIDOXAL KINASE"/>
    <property type="match status" value="1"/>
</dbReference>
<dbReference type="RefSeq" id="WP_380939903.1">
    <property type="nucleotide sequence ID" value="NZ_JBHUFC010000003.1"/>
</dbReference>
<dbReference type="EC" id="2.7.1.35" evidence="1"/>
<proteinExistence type="predicted"/>
<dbReference type="NCBIfam" id="TIGR00687">
    <property type="entry name" value="pyridox_kin"/>
    <property type="match status" value="1"/>
</dbReference>
<sequence>MTHVISIQSQVVHGHVGNSAAVFPMQAAGLDVAAVPTVLLSNHPHYPTVRGRTMPADLVADLLCGVEERGLVDHAAVVVTGYLGSVETGLVVADFIARAKARNHRMTHVCDPVIGDDDLGVFVEAGLIAVFRDVLVPMADVITPNRYELSLLSGCEIHVAAAVTDAANLLRARGIGAVVATGCRLDDTPQGTVETLTCTADSASRCGVPLLPIRPCGTGDLFTALLVTRLIAGDNAHAAAAGATRAVFAVLERTCAAGSSEMRIVGHTFEPRLGD</sequence>
<gene>
    <name evidence="7" type="primary">pdxY</name>
    <name evidence="7" type="ORF">ACFSC3_08100</name>
</gene>
<keyword evidence="2 7" id="KW-0808">Transferase</keyword>